<feature type="domain" description="Tetrapyrrole methylase" evidence="9">
    <location>
        <begin position="14"/>
        <end position="225"/>
    </location>
</feature>
<dbReference type="KEGG" id="cpis:HS961_06245"/>
<dbReference type="InterPro" id="IPR035996">
    <property type="entry name" value="4pyrrol_Methylase_sf"/>
</dbReference>
<proteinExistence type="inferred from homology"/>
<dbReference type="Proteomes" id="UP000515240">
    <property type="component" value="Chromosome"/>
</dbReference>
<dbReference type="InterPro" id="IPR000878">
    <property type="entry name" value="4pyrrol_Mease"/>
</dbReference>
<dbReference type="InterPro" id="IPR014777">
    <property type="entry name" value="4pyrrole_Mease_sub1"/>
</dbReference>
<dbReference type="GO" id="GO:0032259">
    <property type="term" value="P:methylation"/>
    <property type="evidence" value="ECO:0007669"/>
    <property type="project" value="UniProtKB-KW"/>
</dbReference>
<keyword evidence="5" id="KW-0949">S-adenosyl-L-methionine</keyword>
<protein>
    <recommendedName>
        <fullName evidence="2">uroporphyrinogen-III C-methyltransferase</fullName>
        <ecNumber evidence="2">2.1.1.107</ecNumber>
    </recommendedName>
</protein>
<organism evidence="10 11">
    <name type="scientific">Comamonas piscis</name>
    <dbReference type="NCBI Taxonomy" id="1562974"/>
    <lineage>
        <taxon>Bacteria</taxon>
        <taxon>Pseudomonadati</taxon>
        <taxon>Pseudomonadota</taxon>
        <taxon>Betaproteobacteria</taxon>
        <taxon>Burkholderiales</taxon>
        <taxon>Comamonadaceae</taxon>
        <taxon>Comamonas</taxon>
    </lineage>
</organism>
<dbReference type="AlphaFoldDB" id="A0A7G5EEP2"/>
<accession>A0A7G5EEP2</accession>
<dbReference type="EMBL" id="CP058554">
    <property type="protein sequence ID" value="QMV72467.1"/>
    <property type="molecule type" value="Genomic_DNA"/>
</dbReference>
<dbReference type="GO" id="GO:0004851">
    <property type="term" value="F:uroporphyrin-III C-methyltransferase activity"/>
    <property type="evidence" value="ECO:0007669"/>
    <property type="project" value="UniProtKB-EC"/>
</dbReference>
<dbReference type="EC" id="2.1.1.107" evidence="2"/>
<dbReference type="UniPathway" id="UPA00262">
    <property type="reaction ID" value="UER00211"/>
</dbReference>
<evidence type="ECO:0000256" key="8">
    <source>
        <dbReference type="RuleBase" id="RU003960"/>
    </source>
</evidence>
<dbReference type="RefSeq" id="WP_182326886.1">
    <property type="nucleotide sequence ID" value="NZ_CP058554.1"/>
</dbReference>
<dbReference type="InterPro" id="IPR006366">
    <property type="entry name" value="CobA/CysG_C"/>
</dbReference>
<evidence type="ECO:0000259" key="9">
    <source>
        <dbReference type="Pfam" id="PF00590"/>
    </source>
</evidence>
<evidence type="ECO:0000313" key="11">
    <source>
        <dbReference type="Proteomes" id="UP000515240"/>
    </source>
</evidence>
<dbReference type="SUPFAM" id="SSF53790">
    <property type="entry name" value="Tetrapyrrole methylase"/>
    <property type="match status" value="1"/>
</dbReference>
<name>A0A7G5EEP2_9BURK</name>
<dbReference type="CDD" id="cd11642">
    <property type="entry name" value="SUMT"/>
    <property type="match status" value="1"/>
</dbReference>
<dbReference type="InterPro" id="IPR003043">
    <property type="entry name" value="Uropor_MeTrfase_CS"/>
</dbReference>
<comment type="similarity">
    <text evidence="1 8">Belongs to the precorrin methyltransferase family.</text>
</comment>
<dbReference type="Pfam" id="PF00590">
    <property type="entry name" value="TP_methylase"/>
    <property type="match status" value="1"/>
</dbReference>
<evidence type="ECO:0000256" key="3">
    <source>
        <dbReference type="ARBA" id="ARBA00022603"/>
    </source>
</evidence>
<sequence length="268" mass="27328">MHAIATTPLAAGRCYLVGAGPGDPELLTLRAWRAIQAATLLLVDDLVSADIVALAPAATRTIYVGKRGSRASTSQAFIEKLMVMAARQGETVVRLKGGDPFIFGRGGEEVAHLQAQGVQVEVINGITSGLAAATSLGVPLTHRDYAHGVVFVTGHAKPGGAPLDWCQLGATAEAMSLSLVVYMGVGAAPLIEAGLLAGGLAPDTPVALVQNASLSSQRSVLTSLSCLVACLQGSGLGSPCMMVIGKVAGLADASLLWQGLVEPLERQA</sequence>
<dbReference type="FunFam" id="3.40.1010.10:FF:000001">
    <property type="entry name" value="Siroheme synthase"/>
    <property type="match status" value="1"/>
</dbReference>
<keyword evidence="6" id="KW-0627">Porphyrin biosynthesis</keyword>
<dbReference type="PANTHER" id="PTHR45790">
    <property type="entry name" value="SIROHEME SYNTHASE-RELATED"/>
    <property type="match status" value="1"/>
</dbReference>
<evidence type="ECO:0000313" key="10">
    <source>
        <dbReference type="EMBL" id="QMV72467.1"/>
    </source>
</evidence>
<dbReference type="GO" id="GO:0019354">
    <property type="term" value="P:siroheme biosynthetic process"/>
    <property type="evidence" value="ECO:0007669"/>
    <property type="project" value="UniProtKB-UniPathway"/>
</dbReference>
<dbReference type="Gene3D" id="3.30.950.10">
    <property type="entry name" value="Methyltransferase, Cobalt-precorrin-4 Transmethylase, Domain 2"/>
    <property type="match status" value="1"/>
</dbReference>
<dbReference type="PROSITE" id="PS00840">
    <property type="entry name" value="SUMT_2"/>
    <property type="match status" value="1"/>
</dbReference>
<dbReference type="Gene3D" id="3.40.1010.10">
    <property type="entry name" value="Cobalt-precorrin-4 Transmethylase, Domain 1"/>
    <property type="match status" value="1"/>
</dbReference>
<reference evidence="10 11" key="1">
    <citation type="journal article" date="2020" name="G3 (Bethesda)">
        <title>CeMbio - The Caenorhabditis elegans Microbiome Resource.</title>
        <authorList>
            <person name="Dirksen P."/>
            <person name="Assie A."/>
            <person name="Zimmermann J."/>
            <person name="Zhang F."/>
            <person name="Tietje A.M."/>
            <person name="Marsh S.A."/>
            <person name="Felix M.A."/>
            <person name="Shapira M."/>
            <person name="Kaleta C."/>
            <person name="Schulenburg H."/>
            <person name="Samuel B."/>
        </authorList>
    </citation>
    <scope>NUCLEOTIDE SEQUENCE [LARGE SCALE GENOMIC DNA]</scope>
    <source>
        <strain evidence="10 11">BIGb0172</strain>
    </source>
</reference>
<gene>
    <name evidence="10" type="primary">cobA</name>
    <name evidence="10" type="ORF">HS961_06245</name>
</gene>
<dbReference type="PROSITE" id="PS00839">
    <property type="entry name" value="SUMT_1"/>
    <property type="match status" value="1"/>
</dbReference>
<evidence type="ECO:0000256" key="2">
    <source>
        <dbReference type="ARBA" id="ARBA00012162"/>
    </source>
</evidence>
<dbReference type="NCBIfam" id="NF004790">
    <property type="entry name" value="PRK06136.1"/>
    <property type="match status" value="1"/>
</dbReference>
<comment type="pathway">
    <text evidence="7">Porphyrin-containing compound metabolism; siroheme biosynthesis; precorrin-2 from uroporphyrinogen III: step 1/1.</text>
</comment>
<keyword evidence="4 8" id="KW-0808">Transferase</keyword>
<evidence type="ECO:0000256" key="6">
    <source>
        <dbReference type="ARBA" id="ARBA00023244"/>
    </source>
</evidence>
<keyword evidence="3 8" id="KW-0489">Methyltransferase</keyword>
<evidence type="ECO:0000256" key="4">
    <source>
        <dbReference type="ARBA" id="ARBA00022679"/>
    </source>
</evidence>
<dbReference type="InterPro" id="IPR014776">
    <property type="entry name" value="4pyrrole_Mease_sub2"/>
</dbReference>
<keyword evidence="11" id="KW-1185">Reference proteome</keyword>
<dbReference type="NCBIfam" id="TIGR01469">
    <property type="entry name" value="cobA_cysG_Cterm"/>
    <property type="match status" value="1"/>
</dbReference>
<dbReference type="InterPro" id="IPR050161">
    <property type="entry name" value="Siro_Cobalamin_biosynth"/>
</dbReference>
<evidence type="ECO:0000256" key="1">
    <source>
        <dbReference type="ARBA" id="ARBA00005879"/>
    </source>
</evidence>
<evidence type="ECO:0000256" key="5">
    <source>
        <dbReference type="ARBA" id="ARBA00022691"/>
    </source>
</evidence>
<dbReference type="PANTHER" id="PTHR45790:SF3">
    <property type="entry name" value="S-ADENOSYL-L-METHIONINE-DEPENDENT UROPORPHYRINOGEN III METHYLTRANSFERASE, CHLOROPLASTIC"/>
    <property type="match status" value="1"/>
</dbReference>
<evidence type="ECO:0000256" key="7">
    <source>
        <dbReference type="ARBA" id="ARBA00025705"/>
    </source>
</evidence>